<dbReference type="InterPro" id="IPR050722">
    <property type="entry name" value="Pyruvate:ferred/Flavod_OxRd"/>
</dbReference>
<accession>A0A1H2JFM6</accession>
<dbReference type="CDD" id="cd07034">
    <property type="entry name" value="TPP_PYR_PFOR_IOR-alpha_like"/>
    <property type="match status" value="1"/>
</dbReference>
<feature type="domain" description="Pyruvate:ferredoxin oxidoreductase core" evidence="3">
    <location>
        <begin position="257"/>
        <end position="360"/>
    </location>
</feature>
<dbReference type="InterPro" id="IPR002880">
    <property type="entry name" value="Pyrv_Fd/Flavodoxin_OxRdtase_N"/>
</dbReference>
<feature type="domain" description="Pyruvate flavodoxin/ferredoxin oxidoreductase pyrimidine binding" evidence="2">
    <location>
        <begin position="19"/>
        <end position="233"/>
    </location>
</feature>
<dbReference type="EMBL" id="FNLL01000012">
    <property type="protein sequence ID" value="SDU55203.1"/>
    <property type="molecule type" value="Genomic_DNA"/>
</dbReference>
<dbReference type="InterPro" id="IPR009014">
    <property type="entry name" value="Transketo_C/PFOR_II"/>
</dbReference>
<dbReference type="PANTHER" id="PTHR32154:SF0">
    <property type="entry name" value="PYRUVATE-FLAVODOXIN OXIDOREDUCTASE-RELATED"/>
    <property type="match status" value="1"/>
</dbReference>
<protein>
    <submittedName>
        <fullName evidence="4">Pyruvate ferredoxin oxidoreductase alpha subunit</fullName>
    </submittedName>
</protein>
<evidence type="ECO:0000256" key="1">
    <source>
        <dbReference type="ARBA" id="ARBA00023002"/>
    </source>
</evidence>
<dbReference type="InterPro" id="IPR033412">
    <property type="entry name" value="PFOR_II"/>
</dbReference>
<dbReference type="PANTHER" id="PTHR32154">
    <property type="entry name" value="PYRUVATE-FLAVODOXIN OXIDOREDUCTASE-RELATED"/>
    <property type="match status" value="1"/>
</dbReference>
<dbReference type="Proteomes" id="UP000199608">
    <property type="component" value="Unassembled WGS sequence"/>
</dbReference>
<evidence type="ECO:0000313" key="5">
    <source>
        <dbReference type="Proteomes" id="UP000199608"/>
    </source>
</evidence>
<dbReference type="Pfam" id="PF01855">
    <property type="entry name" value="POR_N"/>
    <property type="match status" value="1"/>
</dbReference>
<keyword evidence="4" id="KW-0670">Pyruvate</keyword>
<dbReference type="Gene3D" id="3.40.50.920">
    <property type="match status" value="1"/>
</dbReference>
<dbReference type="InterPro" id="IPR029061">
    <property type="entry name" value="THDP-binding"/>
</dbReference>
<evidence type="ECO:0000259" key="2">
    <source>
        <dbReference type="Pfam" id="PF01855"/>
    </source>
</evidence>
<dbReference type="Gene3D" id="3.40.50.970">
    <property type="match status" value="1"/>
</dbReference>
<reference evidence="5" key="1">
    <citation type="submission" date="2016-10" db="EMBL/GenBank/DDBJ databases">
        <authorList>
            <person name="Varghese N."/>
            <person name="Submissions S."/>
        </authorList>
    </citation>
    <scope>NUCLEOTIDE SEQUENCE [LARGE SCALE GENOMIC DNA]</scope>
    <source>
        <strain evidence="5">DSM 3384</strain>
    </source>
</reference>
<gene>
    <name evidence="4" type="ORF">SAMN04487931_11240</name>
</gene>
<dbReference type="GO" id="GO:0016491">
    <property type="term" value="F:oxidoreductase activity"/>
    <property type="evidence" value="ECO:0007669"/>
    <property type="project" value="UniProtKB-KW"/>
</dbReference>
<dbReference type="Pfam" id="PF17147">
    <property type="entry name" value="PFOR_II"/>
    <property type="match status" value="1"/>
</dbReference>
<proteinExistence type="predicted"/>
<keyword evidence="5" id="KW-1185">Reference proteome</keyword>
<dbReference type="AlphaFoldDB" id="A0A1H2JFM6"/>
<sequence length="384" mass="42722">MKRVLTGNNSACWGIRLSRVKMIAAYPIPTQVHIMKELSIMCKDSSLDARFLQLESEHSALAAVIASQTTGIRSFIACSLNSLSHMHDLLYRAAGAKLPIVMLTVNKALESGGHIGSDQADALIQRDTGWIQMYVENNQEVLDSVIQAYRIAEKVHLPVMICYDALFSGHICEPVDIPDQDEADAFLPSYEPEFFLDPKNPKSFYSQLLPDNYMDMLYQLQTAHDKALDIIDETGKSFKKILGRSCGVVENIECKDAQIVLVVHGAMTCPARHILKHMRKKGQKIGVLKIRIFRPFPVTAVQTALQGCKKVIVIDKNYSLGKGGIFADELKSAMSAVPDAPLVYSYIAGLKEKNIALEDIREMINETISRDTPPSRSVWKGLKQ</sequence>
<evidence type="ECO:0000259" key="3">
    <source>
        <dbReference type="Pfam" id="PF17147"/>
    </source>
</evidence>
<dbReference type="GO" id="GO:0006979">
    <property type="term" value="P:response to oxidative stress"/>
    <property type="evidence" value="ECO:0007669"/>
    <property type="project" value="TreeGrafter"/>
</dbReference>
<keyword evidence="1" id="KW-0560">Oxidoreductase</keyword>
<dbReference type="RefSeq" id="WP_175530402.1">
    <property type="nucleotide sequence ID" value="NZ_FNLL01000012.1"/>
</dbReference>
<dbReference type="SUPFAM" id="SSF52518">
    <property type="entry name" value="Thiamin diphosphate-binding fold (THDP-binding)"/>
    <property type="match status" value="1"/>
</dbReference>
<dbReference type="SUPFAM" id="SSF52922">
    <property type="entry name" value="TK C-terminal domain-like"/>
    <property type="match status" value="1"/>
</dbReference>
<organism evidence="4 5">
    <name type="scientific">Desulfobacula phenolica</name>
    <dbReference type="NCBI Taxonomy" id="90732"/>
    <lineage>
        <taxon>Bacteria</taxon>
        <taxon>Pseudomonadati</taxon>
        <taxon>Thermodesulfobacteriota</taxon>
        <taxon>Desulfobacteria</taxon>
        <taxon>Desulfobacterales</taxon>
        <taxon>Desulfobacteraceae</taxon>
        <taxon>Desulfobacula</taxon>
    </lineage>
</organism>
<evidence type="ECO:0000313" key="4">
    <source>
        <dbReference type="EMBL" id="SDU55203.1"/>
    </source>
</evidence>
<name>A0A1H2JFM6_9BACT</name>